<sequence>MAKRLAGEICGDHAVEENQKSMRMEVLVMAVEIELRRLEALKMAEDVDLGDLFSSRLIGLERNMDDDVHLRPKEKSWVLVVGLSFHNGPIMMIG</sequence>
<name>A0A0A0K4S3_CUCSA</name>
<reference evidence="1 2" key="3">
    <citation type="journal article" date="2010" name="BMC Genomics">
        <title>Transcriptome sequencing and comparative analysis of cucumber flowers with different sex types.</title>
        <authorList>
            <person name="Guo S."/>
            <person name="Zheng Y."/>
            <person name="Joung J.G."/>
            <person name="Liu S."/>
            <person name="Zhang Z."/>
            <person name="Crasta O.R."/>
            <person name="Sobral B.W."/>
            <person name="Xu Y."/>
            <person name="Huang S."/>
            <person name="Fei Z."/>
        </authorList>
    </citation>
    <scope>NUCLEOTIDE SEQUENCE [LARGE SCALE GENOMIC DNA]</scope>
    <source>
        <strain evidence="2">cv. 9930</strain>
    </source>
</reference>
<organism evidence="1 2">
    <name type="scientific">Cucumis sativus</name>
    <name type="common">Cucumber</name>
    <dbReference type="NCBI Taxonomy" id="3659"/>
    <lineage>
        <taxon>Eukaryota</taxon>
        <taxon>Viridiplantae</taxon>
        <taxon>Streptophyta</taxon>
        <taxon>Embryophyta</taxon>
        <taxon>Tracheophyta</taxon>
        <taxon>Spermatophyta</taxon>
        <taxon>Magnoliopsida</taxon>
        <taxon>eudicotyledons</taxon>
        <taxon>Gunneridae</taxon>
        <taxon>Pentapetalae</taxon>
        <taxon>rosids</taxon>
        <taxon>fabids</taxon>
        <taxon>Cucurbitales</taxon>
        <taxon>Cucurbitaceae</taxon>
        <taxon>Benincaseae</taxon>
        <taxon>Cucumis</taxon>
    </lineage>
</organism>
<reference evidence="1 2" key="2">
    <citation type="journal article" date="2009" name="PLoS ONE">
        <title>An integrated genetic and cytogenetic map of the cucumber genome.</title>
        <authorList>
            <person name="Ren Y."/>
            <person name="Zhang Z."/>
            <person name="Liu J."/>
            <person name="Staub J.E."/>
            <person name="Han Y."/>
            <person name="Cheng Z."/>
            <person name="Li X."/>
            <person name="Lu J."/>
            <person name="Miao H."/>
            <person name="Kang H."/>
            <person name="Xie B."/>
            <person name="Gu X."/>
            <person name="Wang X."/>
            <person name="Du Y."/>
            <person name="Jin W."/>
            <person name="Huang S."/>
        </authorList>
    </citation>
    <scope>NUCLEOTIDE SEQUENCE [LARGE SCALE GENOMIC DNA]</scope>
    <source>
        <strain evidence="2">cv. 9930</strain>
    </source>
</reference>
<dbReference type="AlphaFoldDB" id="A0A0A0K4S3"/>
<dbReference type="Proteomes" id="UP000029981">
    <property type="component" value="Chromosome 7"/>
</dbReference>
<gene>
    <name evidence="1" type="ORF">Csa_7G298790</name>
</gene>
<reference evidence="1 2" key="4">
    <citation type="journal article" date="2011" name="BMC Genomics">
        <title>RNA-Seq improves annotation of protein-coding genes in the cucumber genome.</title>
        <authorList>
            <person name="Li Z."/>
            <person name="Zhang Z."/>
            <person name="Yan P."/>
            <person name="Huang S."/>
            <person name="Fei Z."/>
            <person name="Lin K."/>
        </authorList>
    </citation>
    <scope>NUCLEOTIDE SEQUENCE [LARGE SCALE GENOMIC DNA]</scope>
    <source>
        <strain evidence="2">cv. 9930</strain>
    </source>
</reference>
<evidence type="ECO:0000313" key="2">
    <source>
        <dbReference type="Proteomes" id="UP000029981"/>
    </source>
</evidence>
<protein>
    <submittedName>
        <fullName evidence="1">Uncharacterized protein</fullName>
    </submittedName>
</protein>
<dbReference type="Gramene" id="KGN44463">
    <property type="protein sequence ID" value="KGN44463"/>
    <property type="gene ID" value="Csa_7G298790"/>
</dbReference>
<reference evidence="1 2" key="1">
    <citation type="journal article" date="2009" name="Nat. Genet.">
        <title>The genome of the cucumber, Cucumis sativus L.</title>
        <authorList>
            <person name="Huang S."/>
            <person name="Li R."/>
            <person name="Zhang Z."/>
            <person name="Li L."/>
            <person name="Gu X."/>
            <person name="Fan W."/>
            <person name="Lucas W.J."/>
            <person name="Wang X."/>
            <person name="Xie B."/>
            <person name="Ni P."/>
            <person name="Ren Y."/>
            <person name="Zhu H."/>
            <person name="Li J."/>
            <person name="Lin K."/>
            <person name="Jin W."/>
            <person name="Fei Z."/>
            <person name="Li G."/>
            <person name="Staub J."/>
            <person name="Kilian A."/>
            <person name="van der Vossen E.A."/>
            <person name="Wu Y."/>
            <person name="Guo J."/>
            <person name="He J."/>
            <person name="Jia Z."/>
            <person name="Ren Y."/>
            <person name="Tian G."/>
            <person name="Lu Y."/>
            <person name="Ruan J."/>
            <person name="Qian W."/>
            <person name="Wang M."/>
            <person name="Huang Q."/>
            <person name="Li B."/>
            <person name="Xuan Z."/>
            <person name="Cao J."/>
            <person name="Asan"/>
            <person name="Wu Z."/>
            <person name="Zhang J."/>
            <person name="Cai Q."/>
            <person name="Bai Y."/>
            <person name="Zhao B."/>
            <person name="Han Y."/>
            <person name="Li Y."/>
            <person name="Li X."/>
            <person name="Wang S."/>
            <person name="Shi Q."/>
            <person name="Liu S."/>
            <person name="Cho W.K."/>
            <person name="Kim J.Y."/>
            <person name="Xu Y."/>
            <person name="Heller-Uszynska K."/>
            <person name="Miao H."/>
            <person name="Cheng Z."/>
            <person name="Zhang S."/>
            <person name="Wu J."/>
            <person name="Yang Y."/>
            <person name="Kang H."/>
            <person name="Li M."/>
            <person name="Liang H."/>
            <person name="Ren X."/>
            <person name="Shi Z."/>
            <person name="Wen M."/>
            <person name="Jian M."/>
            <person name="Yang H."/>
            <person name="Zhang G."/>
            <person name="Yang Z."/>
            <person name="Chen R."/>
            <person name="Liu S."/>
            <person name="Li J."/>
            <person name="Ma L."/>
            <person name="Liu H."/>
            <person name="Zhou Y."/>
            <person name="Zhao J."/>
            <person name="Fang X."/>
            <person name="Li G."/>
            <person name="Fang L."/>
            <person name="Li Y."/>
            <person name="Liu D."/>
            <person name="Zheng H."/>
            <person name="Zhang Y."/>
            <person name="Qin N."/>
            <person name="Li Z."/>
            <person name="Yang G."/>
            <person name="Yang S."/>
            <person name="Bolund L."/>
            <person name="Kristiansen K."/>
            <person name="Zheng H."/>
            <person name="Li S."/>
            <person name="Zhang X."/>
            <person name="Yang H."/>
            <person name="Wang J."/>
            <person name="Sun R."/>
            <person name="Zhang B."/>
            <person name="Jiang S."/>
            <person name="Wang J."/>
            <person name="Du Y."/>
            <person name="Li S."/>
        </authorList>
    </citation>
    <scope>NUCLEOTIDE SEQUENCE [LARGE SCALE GENOMIC DNA]</scope>
    <source>
        <strain evidence="2">cv. 9930</strain>
    </source>
</reference>
<proteinExistence type="predicted"/>
<evidence type="ECO:0000313" key="1">
    <source>
        <dbReference type="EMBL" id="KGN44463.1"/>
    </source>
</evidence>
<accession>A0A0A0K4S3</accession>
<dbReference type="EMBL" id="CM002928">
    <property type="protein sequence ID" value="KGN44463.1"/>
    <property type="molecule type" value="Genomic_DNA"/>
</dbReference>
<keyword evidence="2" id="KW-1185">Reference proteome</keyword>